<dbReference type="RefSeq" id="WP_386782961.1">
    <property type="nucleotide sequence ID" value="NZ_JBHTIC010000008.1"/>
</dbReference>
<dbReference type="EC" id="3.1.3.1" evidence="2"/>
<evidence type="ECO:0000313" key="2">
    <source>
        <dbReference type="EMBL" id="MFD0762592.1"/>
    </source>
</evidence>
<dbReference type="SUPFAM" id="SSF56300">
    <property type="entry name" value="Metallo-dependent phosphatases"/>
    <property type="match status" value="1"/>
</dbReference>
<keyword evidence="2" id="KW-0378">Hydrolase</keyword>
<dbReference type="Pfam" id="PF09423">
    <property type="entry name" value="PhoD"/>
    <property type="match status" value="1"/>
</dbReference>
<dbReference type="GO" id="GO:0004035">
    <property type="term" value="F:alkaline phosphatase activity"/>
    <property type="evidence" value="ECO:0007669"/>
    <property type="project" value="UniProtKB-EC"/>
</dbReference>
<dbReference type="Gene3D" id="3.60.21.70">
    <property type="entry name" value="PhoD-like phosphatase"/>
    <property type="match status" value="1"/>
</dbReference>
<dbReference type="PANTHER" id="PTHR33987">
    <property type="entry name" value="CALCINEURIN-LIKE METALLO-PHOSPHOESTERASE SUPERFAMILY PROTEIN"/>
    <property type="match status" value="1"/>
</dbReference>
<keyword evidence="3" id="KW-1185">Reference proteome</keyword>
<gene>
    <name evidence="2" type="ORF">ACFQZW_10900</name>
</gene>
<sequence length="346" mass="40339">MNYQKLILLLLITFYGCKKNKIPTNKTPKEVKNTYDFVIAFGSCNNQNMVNNFWNTIDENNPNIWIWGGDIIYSDTYNMSYLEKNYIQQKNNVEYQNFIKNKEILATWDDHDYGLNDGGIEYTKKKESQQLFLDFLNVDKNDERRKQEGVYFAKSYNVNNTNIKIIALDTRYFRTELTPDTETKKRYQPNSYGRGSILGETQWKWLEEQLKNSKANYHILVSSIQFLSAEHGFESWGNMPHEVDKLEALLKSTQAKNTIILSGDRHISEFSKKEVDGLNYPLIDFTSSGLTHSYSGFTEEPNIYRVGTVVSKKSFGLLKFNFNQNKVIFEIKGAANEVYQTLTQNY</sequence>
<dbReference type="Proteomes" id="UP001597032">
    <property type="component" value="Unassembled WGS sequence"/>
</dbReference>
<evidence type="ECO:0000259" key="1">
    <source>
        <dbReference type="Pfam" id="PF09423"/>
    </source>
</evidence>
<comment type="caution">
    <text evidence="2">The sequence shown here is derived from an EMBL/GenBank/DDBJ whole genome shotgun (WGS) entry which is preliminary data.</text>
</comment>
<dbReference type="PANTHER" id="PTHR33987:SF1">
    <property type="entry name" value="CALCINEURIN-LIKE METALLO-PHOSPHOESTERASE SUPERFAMILY PROTEIN"/>
    <property type="match status" value="1"/>
</dbReference>
<dbReference type="PROSITE" id="PS51257">
    <property type="entry name" value="PROKAR_LIPOPROTEIN"/>
    <property type="match status" value="1"/>
</dbReference>
<name>A0ABW2Z8S1_9FLAO</name>
<accession>A0ABW2Z8S1</accession>
<protein>
    <submittedName>
        <fullName evidence="2">Alkaline phosphatase D family protein</fullName>
        <ecNumber evidence="2">3.1.3.1</ecNumber>
    </submittedName>
</protein>
<dbReference type="CDD" id="cd07389">
    <property type="entry name" value="MPP_PhoD"/>
    <property type="match status" value="1"/>
</dbReference>
<reference evidence="3" key="1">
    <citation type="journal article" date="2019" name="Int. J. Syst. Evol. Microbiol.">
        <title>The Global Catalogue of Microorganisms (GCM) 10K type strain sequencing project: providing services to taxonomists for standard genome sequencing and annotation.</title>
        <authorList>
            <consortium name="The Broad Institute Genomics Platform"/>
            <consortium name="The Broad Institute Genome Sequencing Center for Infectious Disease"/>
            <person name="Wu L."/>
            <person name="Ma J."/>
        </authorList>
    </citation>
    <scope>NUCLEOTIDE SEQUENCE [LARGE SCALE GENOMIC DNA]</scope>
    <source>
        <strain evidence="3">CCUG 60022</strain>
    </source>
</reference>
<evidence type="ECO:0000313" key="3">
    <source>
        <dbReference type="Proteomes" id="UP001597032"/>
    </source>
</evidence>
<dbReference type="InterPro" id="IPR038607">
    <property type="entry name" value="PhoD-like_sf"/>
</dbReference>
<dbReference type="InterPro" id="IPR029052">
    <property type="entry name" value="Metallo-depent_PP-like"/>
</dbReference>
<proteinExistence type="predicted"/>
<dbReference type="EMBL" id="JBHTIC010000008">
    <property type="protein sequence ID" value="MFD0762592.1"/>
    <property type="molecule type" value="Genomic_DNA"/>
</dbReference>
<dbReference type="InterPro" id="IPR018946">
    <property type="entry name" value="PhoD-like_MPP"/>
</dbReference>
<feature type="domain" description="PhoD-like phosphatase metallophosphatase" evidence="1">
    <location>
        <begin position="84"/>
        <end position="273"/>
    </location>
</feature>
<organism evidence="2 3">
    <name type="scientific">Lutibacter aestuarii</name>
    <dbReference type="NCBI Taxonomy" id="861111"/>
    <lineage>
        <taxon>Bacteria</taxon>
        <taxon>Pseudomonadati</taxon>
        <taxon>Bacteroidota</taxon>
        <taxon>Flavobacteriia</taxon>
        <taxon>Flavobacteriales</taxon>
        <taxon>Flavobacteriaceae</taxon>
        <taxon>Lutibacter</taxon>
    </lineage>
</organism>